<evidence type="ECO:0000259" key="5">
    <source>
        <dbReference type="Pfam" id="PF00535"/>
    </source>
</evidence>
<evidence type="ECO:0000256" key="3">
    <source>
        <dbReference type="ARBA" id="ARBA00022676"/>
    </source>
</evidence>
<dbReference type="Gene3D" id="3.90.550.10">
    <property type="entry name" value="Spore Coat Polysaccharide Biosynthesis Protein SpsA, Chain A"/>
    <property type="match status" value="1"/>
</dbReference>
<dbReference type="PANTHER" id="PTHR43179:SF12">
    <property type="entry name" value="GALACTOFURANOSYLTRANSFERASE GLFT2"/>
    <property type="match status" value="1"/>
</dbReference>
<dbReference type="SUPFAM" id="SSF53448">
    <property type="entry name" value="Nucleotide-diphospho-sugar transferases"/>
    <property type="match status" value="1"/>
</dbReference>
<evidence type="ECO:0000313" key="6">
    <source>
        <dbReference type="EMBL" id="MBD2774459.1"/>
    </source>
</evidence>
<dbReference type="EMBL" id="JACXAE010000071">
    <property type="protein sequence ID" value="MBD2774459.1"/>
    <property type="molecule type" value="Genomic_DNA"/>
</dbReference>
<name>A0A8J6XF33_9CYAN</name>
<gene>
    <name evidence="6" type="ORF">ICL16_20900</name>
</gene>
<sequence>MIITVIVPTYRRPQDLKRCLEALQRQNRQLDQVVVVVRDTDVETWAFLNTFKGLPLQTATVVVPGVIAAMNAGLDAAIGDIIAFTDDDAAPHPDWLQRIEAHFSSDRRVGAVGGRDWVHRGTQVLDGAQPVVGRLQWFGRAIGNHHLGVGEPREVDVLKGVNVSYRKAAITGMRFDERMRGTGAQVHFELAFCLTIKRAGWKLIYDPLVAVNHYPAERFDEDQRNKFNHTAFINAVHNETLAVLEHLSPVQKVVFAVWAILVGTREALGFVQLFRLLPTEGTLAGKKWLASIRGRWQGFLTWCNRSSIGSQTSSFVVGASRDL</sequence>
<proteinExistence type="inferred from homology"/>
<keyword evidence="7" id="KW-1185">Reference proteome</keyword>
<evidence type="ECO:0000256" key="1">
    <source>
        <dbReference type="ARBA" id="ARBA00004776"/>
    </source>
</evidence>
<organism evidence="6 7">
    <name type="scientific">Iningainema tapete BLCC-T55</name>
    <dbReference type="NCBI Taxonomy" id="2748662"/>
    <lineage>
        <taxon>Bacteria</taxon>
        <taxon>Bacillati</taxon>
        <taxon>Cyanobacteriota</taxon>
        <taxon>Cyanophyceae</taxon>
        <taxon>Nostocales</taxon>
        <taxon>Scytonemataceae</taxon>
        <taxon>Iningainema tapete</taxon>
    </lineage>
</organism>
<dbReference type="PANTHER" id="PTHR43179">
    <property type="entry name" value="RHAMNOSYLTRANSFERASE WBBL"/>
    <property type="match status" value="1"/>
</dbReference>
<comment type="caution">
    <text evidence="6">The sequence shown here is derived from an EMBL/GenBank/DDBJ whole genome shotgun (WGS) entry which is preliminary data.</text>
</comment>
<keyword evidence="4" id="KW-0808">Transferase</keyword>
<accession>A0A8J6XF33</accession>
<reference evidence="6" key="1">
    <citation type="submission" date="2020-09" db="EMBL/GenBank/DDBJ databases">
        <title>Iningainema tapete sp. nov. (Scytonemataceae, Cyanobacteria) from greenhouses in central Florida (USA) produces two types of nodularin with biosynthetic potential for microcystin-LR and anabaenopeptins.</title>
        <authorList>
            <person name="Berthold D.E."/>
            <person name="Lefler F.W."/>
            <person name="Huang I.-S."/>
            <person name="Abdulla H."/>
            <person name="Zimba P.V."/>
            <person name="Laughinghouse H.D. IV."/>
        </authorList>
    </citation>
    <scope>NUCLEOTIDE SEQUENCE</scope>
    <source>
        <strain evidence="6">BLCCT55</strain>
    </source>
</reference>
<feature type="domain" description="Glycosyltransferase 2-like" evidence="5">
    <location>
        <begin position="4"/>
        <end position="124"/>
    </location>
</feature>
<dbReference type="Proteomes" id="UP000629098">
    <property type="component" value="Unassembled WGS sequence"/>
</dbReference>
<protein>
    <submittedName>
        <fullName evidence="6">Glycosyltransferase</fullName>
    </submittedName>
</protein>
<dbReference type="RefSeq" id="WP_190831536.1">
    <property type="nucleotide sequence ID" value="NZ_CAWPPI010000071.1"/>
</dbReference>
<comment type="similarity">
    <text evidence="2">Belongs to the glycosyltransferase 2 family.</text>
</comment>
<dbReference type="InterPro" id="IPR029044">
    <property type="entry name" value="Nucleotide-diphossugar_trans"/>
</dbReference>
<dbReference type="AlphaFoldDB" id="A0A8J6XF33"/>
<dbReference type="GO" id="GO:0016757">
    <property type="term" value="F:glycosyltransferase activity"/>
    <property type="evidence" value="ECO:0007669"/>
    <property type="project" value="UniProtKB-KW"/>
</dbReference>
<evidence type="ECO:0000256" key="4">
    <source>
        <dbReference type="ARBA" id="ARBA00022679"/>
    </source>
</evidence>
<dbReference type="Pfam" id="PF00535">
    <property type="entry name" value="Glycos_transf_2"/>
    <property type="match status" value="1"/>
</dbReference>
<comment type="pathway">
    <text evidence="1">Cell wall biogenesis; cell wall polysaccharide biosynthesis.</text>
</comment>
<dbReference type="InterPro" id="IPR001173">
    <property type="entry name" value="Glyco_trans_2-like"/>
</dbReference>
<dbReference type="CDD" id="cd00761">
    <property type="entry name" value="Glyco_tranf_GTA_type"/>
    <property type="match status" value="1"/>
</dbReference>
<keyword evidence="3" id="KW-0328">Glycosyltransferase</keyword>
<evidence type="ECO:0000256" key="2">
    <source>
        <dbReference type="ARBA" id="ARBA00006739"/>
    </source>
</evidence>
<evidence type="ECO:0000313" key="7">
    <source>
        <dbReference type="Proteomes" id="UP000629098"/>
    </source>
</evidence>